<dbReference type="Proteomes" id="UP000313645">
    <property type="component" value="Unassembled WGS sequence"/>
</dbReference>
<dbReference type="EMBL" id="SJDL01000003">
    <property type="protein sequence ID" value="TBW58864.1"/>
    <property type="molecule type" value="Genomic_DNA"/>
</dbReference>
<keyword evidence="3" id="KW-1185">Reference proteome</keyword>
<dbReference type="RefSeq" id="WP_131478907.1">
    <property type="nucleotide sequence ID" value="NZ_SJDL01000003.1"/>
</dbReference>
<reference evidence="2 3" key="1">
    <citation type="submission" date="2019-02" db="EMBL/GenBank/DDBJ databases">
        <title>Marinobacter halodurans sp. nov., a marine bacterium isolated from sea tidal flat.</title>
        <authorList>
            <person name="Yoo Y."/>
            <person name="Lee D.W."/>
            <person name="Kim B.S."/>
            <person name="Kim J.-J."/>
        </authorList>
    </citation>
    <scope>NUCLEOTIDE SEQUENCE [LARGE SCALE GENOMIC DNA]</scope>
    <source>
        <strain evidence="2 3">YJ-S3-2</strain>
    </source>
</reference>
<organism evidence="2 3">
    <name type="scientific">Marinobacter halodurans</name>
    <dbReference type="NCBI Taxonomy" id="2528979"/>
    <lineage>
        <taxon>Bacteria</taxon>
        <taxon>Pseudomonadati</taxon>
        <taxon>Pseudomonadota</taxon>
        <taxon>Gammaproteobacteria</taxon>
        <taxon>Pseudomonadales</taxon>
        <taxon>Marinobacteraceae</taxon>
        <taxon>Marinobacter</taxon>
    </lineage>
</organism>
<evidence type="ECO:0000313" key="2">
    <source>
        <dbReference type="EMBL" id="TBW58864.1"/>
    </source>
</evidence>
<dbReference type="InterPro" id="IPR029058">
    <property type="entry name" value="AB_hydrolase_fold"/>
</dbReference>
<accession>A0ABY1ZQ62</accession>
<comment type="caution">
    <text evidence="2">The sequence shown here is derived from an EMBL/GenBank/DDBJ whole genome shotgun (WGS) entry which is preliminary data.</text>
</comment>
<protein>
    <submittedName>
        <fullName evidence="2">Alpha/beta hydrolase</fullName>
    </submittedName>
</protein>
<dbReference type="SUPFAM" id="SSF53474">
    <property type="entry name" value="alpha/beta-Hydrolases"/>
    <property type="match status" value="1"/>
</dbReference>
<keyword evidence="2" id="KW-0378">Hydrolase</keyword>
<evidence type="ECO:0000259" key="1">
    <source>
        <dbReference type="Pfam" id="PF12697"/>
    </source>
</evidence>
<sequence>MHWILLRGLTREQAHWGVMLQRLREAFPGHDFHPVDLPGTGTHYREASPAAIPAIREAIQRQCQHIPAPLGLIALSMGGMVALDWAQHVRAGAIQHLVLINTSSGFNRPWHRLRPKTWPTLMRLLTLRDLREREAQILALSSNRQLNPATVQRWYSIQAQRPVSARNAARQLWAAARFRPAEERPLPDALVLASRDDRIVDWYCSERLAERWQWTLRLHPDAGHDLPLDDPDWVIAEIKAYLEARGVPLDAPAPPRQSLGA</sequence>
<gene>
    <name evidence="2" type="ORF">EZI54_03045</name>
</gene>
<proteinExistence type="predicted"/>
<name>A0ABY1ZQ62_9GAMM</name>
<evidence type="ECO:0000313" key="3">
    <source>
        <dbReference type="Proteomes" id="UP000313645"/>
    </source>
</evidence>
<dbReference type="Gene3D" id="3.40.50.1820">
    <property type="entry name" value="alpha/beta hydrolase"/>
    <property type="match status" value="1"/>
</dbReference>
<dbReference type="GO" id="GO:0016787">
    <property type="term" value="F:hydrolase activity"/>
    <property type="evidence" value="ECO:0007669"/>
    <property type="project" value="UniProtKB-KW"/>
</dbReference>
<dbReference type="InterPro" id="IPR000073">
    <property type="entry name" value="AB_hydrolase_1"/>
</dbReference>
<dbReference type="Pfam" id="PF12697">
    <property type="entry name" value="Abhydrolase_6"/>
    <property type="match status" value="1"/>
</dbReference>
<feature type="domain" description="AB hydrolase-1" evidence="1">
    <location>
        <begin position="5"/>
        <end position="236"/>
    </location>
</feature>